<keyword evidence="4" id="KW-0548">Nucleotidyltransferase</keyword>
<dbReference type="InterPro" id="IPR027417">
    <property type="entry name" value="P-loop_NTPase"/>
</dbReference>
<dbReference type="GO" id="GO:0006261">
    <property type="term" value="P:DNA-templated DNA replication"/>
    <property type="evidence" value="ECO:0007669"/>
    <property type="project" value="TreeGrafter"/>
</dbReference>
<keyword evidence="5" id="KW-0235">DNA replication</keyword>
<dbReference type="SUPFAM" id="SSF48019">
    <property type="entry name" value="post-AAA+ oligomerization domain-like"/>
    <property type="match status" value="1"/>
</dbReference>
<accession>A0A6J6MFN2</accession>
<dbReference type="Pfam" id="PF06144">
    <property type="entry name" value="DNA_pol3_delta"/>
    <property type="match status" value="1"/>
</dbReference>
<dbReference type="GO" id="GO:0009360">
    <property type="term" value="C:DNA polymerase III complex"/>
    <property type="evidence" value="ECO:0007669"/>
    <property type="project" value="InterPro"/>
</dbReference>
<dbReference type="EC" id="2.7.7.7" evidence="1"/>
<dbReference type="PANTHER" id="PTHR34388:SF1">
    <property type="entry name" value="DNA POLYMERASE III SUBUNIT DELTA"/>
    <property type="match status" value="1"/>
</dbReference>
<evidence type="ECO:0000256" key="6">
    <source>
        <dbReference type="ARBA" id="ARBA00022932"/>
    </source>
</evidence>
<evidence type="ECO:0000256" key="8">
    <source>
        <dbReference type="ARBA" id="ARBA00049244"/>
    </source>
</evidence>
<evidence type="ECO:0000256" key="5">
    <source>
        <dbReference type="ARBA" id="ARBA00022705"/>
    </source>
</evidence>
<evidence type="ECO:0000259" key="9">
    <source>
        <dbReference type="Pfam" id="PF06144"/>
    </source>
</evidence>
<dbReference type="GO" id="GO:0003887">
    <property type="term" value="F:DNA-directed DNA polymerase activity"/>
    <property type="evidence" value="ECO:0007669"/>
    <property type="project" value="UniProtKB-KW"/>
</dbReference>
<dbReference type="SUPFAM" id="SSF52540">
    <property type="entry name" value="P-loop containing nucleoside triphosphate hydrolases"/>
    <property type="match status" value="1"/>
</dbReference>
<evidence type="ECO:0000256" key="3">
    <source>
        <dbReference type="ARBA" id="ARBA00022679"/>
    </source>
</evidence>
<comment type="catalytic activity">
    <reaction evidence="8">
        <text>DNA(n) + a 2'-deoxyribonucleoside 5'-triphosphate = DNA(n+1) + diphosphate</text>
        <dbReference type="Rhea" id="RHEA:22508"/>
        <dbReference type="Rhea" id="RHEA-COMP:17339"/>
        <dbReference type="Rhea" id="RHEA-COMP:17340"/>
        <dbReference type="ChEBI" id="CHEBI:33019"/>
        <dbReference type="ChEBI" id="CHEBI:61560"/>
        <dbReference type="ChEBI" id="CHEBI:173112"/>
        <dbReference type="EC" id="2.7.7.7"/>
    </reaction>
</comment>
<dbReference type="AlphaFoldDB" id="A0A6J6MFN2"/>
<comment type="similarity">
    <text evidence="7">Belongs to the DNA polymerase HolA subunit family.</text>
</comment>
<evidence type="ECO:0000256" key="7">
    <source>
        <dbReference type="ARBA" id="ARBA00034754"/>
    </source>
</evidence>
<dbReference type="Gene3D" id="1.20.272.10">
    <property type="match status" value="1"/>
</dbReference>
<reference evidence="10" key="1">
    <citation type="submission" date="2020-05" db="EMBL/GenBank/DDBJ databases">
        <authorList>
            <person name="Chiriac C."/>
            <person name="Salcher M."/>
            <person name="Ghai R."/>
            <person name="Kavagutti S V."/>
        </authorList>
    </citation>
    <scope>NUCLEOTIDE SEQUENCE</scope>
</reference>
<keyword evidence="6" id="KW-0239">DNA-directed DNA polymerase</keyword>
<dbReference type="InterPro" id="IPR010372">
    <property type="entry name" value="DNA_pol3_delta_N"/>
</dbReference>
<evidence type="ECO:0000256" key="4">
    <source>
        <dbReference type="ARBA" id="ARBA00022695"/>
    </source>
</evidence>
<evidence type="ECO:0000256" key="1">
    <source>
        <dbReference type="ARBA" id="ARBA00012417"/>
    </source>
</evidence>
<evidence type="ECO:0000256" key="2">
    <source>
        <dbReference type="ARBA" id="ARBA00017703"/>
    </source>
</evidence>
<dbReference type="InterPro" id="IPR008921">
    <property type="entry name" value="DNA_pol3_clamp-load_cplx_C"/>
</dbReference>
<dbReference type="PANTHER" id="PTHR34388">
    <property type="entry name" value="DNA POLYMERASE III SUBUNIT DELTA"/>
    <property type="match status" value="1"/>
</dbReference>
<dbReference type="Gene3D" id="1.10.8.60">
    <property type="match status" value="1"/>
</dbReference>
<dbReference type="Gene3D" id="3.40.50.300">
    <property type="entry name" value="P-loop containing nucleotide triphosphate hydrolases"/>
    <property type="match status" value="1"/>
</dbReference>
<evidence type="ECO:0000313" key="11">
    <source>
        <dbReference type="EMBL" id="CAB4921105.1"/>
    </source>
</evidence>
<sequence length="354" mass="37043">MAQSGSSGNVGESWHAVTIMTNAAAPTPRITIAIGNEPLLIDRVVRTTLKQLTASEGELQVTTMAANGEDAAALLREASSPNLFGENTAVVVTGIDQATDELDGVLRAFAEDPADHAWLILTHPGGVKGKNLLDMLKKSGAEQIACTQLKGKELRVYLAKEVASFKRAMTDEALSALIDSVGTDLRLLTGAISQLTADVENNPIGLDDVHDYFAGITGVTGFAVADAVWDRRPAEALRSLRWAMRDSGDLSVPMVMALASGLRSIIRVAAAGPGTSEADVARQAGVPPWKVKALRHQWAAWSGDQRRLAAAAVALADADGAAKGGVGDGTALDPEQKLLALERLVLLTSSKGAL</sequence>
<protein>
    <recommendedName>
        <fullName evidence="2">DNA polymerase III subunit delta</fullName>
        <ecNumber evidence="1">2.7.7.7</ecNumber>
    </recommendedName>
</protein>
<keyword evidence="3" id="KW-0808">Transferase</keyword>
<dbReference type="InterPro" id="IPR005790">
    <property type="entry name" value="DNA_polIII_delta"/>
</dbReference>
<dbReference type="NCBIfam" id="TIGR01128">
    <property type="entry name" value="holA"/>
    <property type="match status" value="1"/>
</dbReference>
<dbReference type="EMBL" id="CAEZWR010000155">
    <property type="protein sequence ID" value="CAB4673077.1"/>
    <property type="molecule type" value="Genomic_DNA"/>
</dbReference>
<dbReference type="GO" id="GO:0003677">
    <property type="term" value="F:DNA binding"/>
    <property type="evidence" value="ECO:0007669"/>
    <property type="project" value="InterPro"/>
</dbReference>
<feature type="domain" description="DNA polymerase III delta N-terminal" evidence="9">
    <location>
        <begin position="34"/>
        <end position="139"/>
    </location>
</feature>
<dbReference type="EMBL" id="CAFBMO010000120">
    <property type="protein sequence ID" value="CAB4921105.1"/>
    <property type="molecule type" value="Genomic_DNA"/>
</dbReference>
<organism evidence="10">
    <name type="scientific">freshwater metagenome</name>
    <dbReference type="NCBI Taxonomy" id="449393"/>
    <lineage>
        <taxon>unclassified sequences</taxon>
        <taxon>metagenomes</taxon>
        <taxon>ecological metagenomes</taxon>
    </lineage>
</organism>
<name>A0A6J6MFN2_9ZZZZ</name>
<gene>
    <name evidence="10" type="ORF">UFOPK2282_01190</name>
    <name evidence="11" type="ORF">UFOPK3576_01671</name>
</gene>
<proteinExistence type="inferred from homology"/>
<evidence type="ECO:0000313" key="10">
    <source>
        <dbReference type="EMBL" id="CAB4673077.1"/>
    </source>
</evidence>